<organism evidence="1 2">
    <name type="scientific">Trifolium pratense</name>
    <name type="common">Red clover</name>
    <dbReference type="NCBI Taxonomy" id="57577"/>
    <lineage>
        <taxon>Eukaryota</taxon>
        <taxon>Viridiplantae</taxon>
        <taxon>Streptophyta</taxon>
        <taxon>Embryophyta</taxon>
        <taxon>Tracheophyta</taxon>
        <taxon>Spermatophyta</taxon>
        <taxon>Magnoliopsida</taxon>
        <taxon>eudicotyledons</taxon>
        <taxon>Gunneridae</taxon>
        <taxon>Pentapetalae</taxon>
        <taxon>rosids</taxon>
        <taxon>fabids</taxon>
        <taxon>Fabales</taxon>
        <taxon>Fabaceae</taxon>
        <taxon>Papilionoideae</taxon>
        <taxon>50 kb inversion clade</taxon>
        <taxon>NPAAA clade</taxon>
        <taxon>Hologalegina</taxon>
        <taxon>IRL clade</taxon>
        <taxon>Trifolieae</taxon>
        <taxon>Trifolium</taxon>
    </lineage>
</organism>
<protein>
    <submittedName>
        <fullName evidence="1">Uncharacterized protein</fullName>
    </submittedName>
</protein>
<keyword evidence="2" id="KW-1185">Reference proteome</keyword>
<comment type="caution">
    <text evidence="1">The sequence shown here is derived from an EMBL/GenBank/DDBJ whole genome shotgun (WGS) entry which is preliminary data.</text>
</comment>
<name>A0ACB0JN50_TRIPR</name>
<proteinExistence type="predicted"/>
<reference evidence="1" key="1">
    <citation type="submission" date="2023-10" db="EMBL/GenBank/DDBJ databases">
        <authorList>
            <person name="Rodriguez Cubillos JULIANA M."/>
            <person name="De Vega J."/>
        </authorList>
    </citation>
    <scope>NUCLEOTIDE SEQUENCE</scope>
</reference>
<gene>
    <name evidence="1" type="ORF">MILVUS5_LOCUS14000</name>
</gene>
<dbReference type="EMBL" id="CASHSV030000055">
    <property type="protein sequence ID" value="CAJ2645054.1"/>
    <property type="molecule type" value="Genomic_DNA"/>
</dbReference>
<evidence type="ECO:0000313" key="1">
    <source>
        <dbReference type="EMBL" id="CAJ2645054.1"/>
    </source>
</evidence>
<dbReference type="Proteomes" id="UP001177021">
    <property type="component" value="Unassembled WGS sequence"/>
</dbReference>
<evidence type="ECO:0000313" key="2">
    <source>
        <dbReference type="Proteomes" id="UP001177021"/>
    </source>
</evidence>
<accession>A0ACB0JN50</accession>
<sequence length="99" mass="11080">MAAVLEKAKLMGNAALDAALNAQLLVQIGVFTAVPMIMSFILELGLLKLQWEVFHNKSASMSPQKLNFFSFLWLESAHQMNGKEASQVSNTFKIRVRIR</sequence>